<name>A0A7J7QSW0_PIPKU</name>
<dbReference type="GO" id="GO:0007399">
    <property type="term" value="P:nervous system development"/>
    <property type="evidence" value="ECO:0007669"/>
    <property type="project" value="UniProtKB-KW"/>
</dbReference>
<feature type="compositionally biased region" description="Polar residues" evidence="12">
    <location>
        <begin position="100"/>
        <end position="116"/>
    </location>
</feature>
<dbReference type="Proteomes" id="UP000558488">
    <property type="component" value="Unassembled WGS sequence"/>
</dbReference>
<feature type="compositionally biased region" description="Pro residues" evidence="12">
    <location>
        <begin position="68"/>
        <end position="77"/>
    </location>
</feature>
<gene>
    <name evidence="13" type="ORF">mPipKuh1_014929</name>
</gene>
<dbReference type="GO" id="GO:0005634">
    <property type="term" value="C:nucleus"/>
    <property type="evidence" value="ECO:0007669"/>
    <property type="project" value="UniProtKB-SubCell"/>
</dbReference>
<evidence type="ECO:0000256" key="7">
    <source>
        <dbReference type="ARBA" id="ARBA00022902"/>
    </source>
</evidence>
<evidence type="ECO:0000313" key="13">
    <source>
        <dbReference type="EMBL" id="KAF6266972.1"/>
    </source>
</evidence>
<keyword evidence="9" id="KW-0539">Nucleus</keyword>
<feature type="region of interest" description="Disordered" evidence="12">
    <location>
        <begin position="165"/>
        <end position="292"/>
    </location>
</feature>
<keyword evidence="8" id="KW-0914">Notch signaling pathway</keyword>
<organism evidence="13 14">
    <name type="scientific">Pipistrellus kuhlii</name>
    <name type="common">Kuhl's pipistrelle</name>
    <dbReference type="NCBI Taxonomy" id="59472"/>
    <lineage>
        <taxon>Eukaryota</taxon>
        <taxon>Metazoa</taxon>
        <taxon>Chordata</taxon>
        <taxon>Craniata</taxon>
        <taxon>Vertebrata</taxon>
        <taxon>Euteleostomi</taxon>
        <taxon>Mammalia</taxon>
        <taxon>Eutheria</taxon>
        <taxon>Laurasiatheria</taxon>
        <taxon>Chiroptera</taxon>
        <taxon>Yangochiroptera</taxon>
        <taxon>Vespertilionidae</taxon>
        <taxon>Pipistrellus</taxon>
    </lineage>
</organism>
<keyword evidence="6" id="KW-0963">Cytoplasm</keyword>
<evidence type="ECO:0000256" key="10">
    <source>
        <dbReference type="ARBA" id="ARBA00024957"/>
    </source>
</evidence>
<dbReference type="GO" id="GO:0015631">
    <property type="term" value="F:tubulin binding"/>
    <property type="evidence" value="ECO:0007669"/>
    <property type="project" value="InterPro"/>
</dbReference>
<dbReference type="AlphaFoldDB" id="A0A7J7QSW0"/>
<evidence type="ECO:0000256" key="5">
    <source>
        <dbReference type="ARBA" id="ARBA00014447"/>
    </source>
</evidence>
<dbReference type="GO" id="GO:0005737">
    <property type="term" value="C:cytoplasm"/>
    <property type="evidence" value="ECO:0007669"/>
    <property type="project" value="UniProtKB-SubCell"/>
</dbReference>
<dbReference type="InterPro" id="IPR031418">
    <property type="entry name" value="RITA1"/>
</dbReference>
<evidence type="ECO:0000256" key="12">
    <source>
        <dbReference type="SAM" id="MobiDB-lite"/>
    </source>
</evidence>
<comment type="subunit">
    <text evidence="4">Interacts with RBPJ/RBPSUH.</text>
</comment>
<keyword evidence="14" id="KW-1185">Reference proteome</keyword>
<dbReference type="PANTHER" id="PTHR34917:SF1">
    <property type="entry name" value="RBPJ-INTERACTING AND TUBULIN-ASSOCIATED PROTEIN 1"/>
    <property type="match status" value="1"/>
</dbReference>
<dbReference type="Pfam" id="PF17066">
    <property type="entry name" value="RITA"/>
    <property type="match status" value="1"/>
</dbReference>
<evidence type="ECO:0000256" key="2">
    <source>
        <dbReference type="ARBA" id="ARBA00004496"/>
    </source>
</evidence>
<evidence type="ECO:0000256" key="3">
    <source>
        <dbReference type="ARBA" id="ARBA00010906"/>
    </source>
</evidence>
<comment type="similarity">
    <text evidence="3">Belongs to the RITA family.</text>
</comment>
<feature type="compositionally biased region" description="Basic and acidic residues" evidence="12">
    <location>
        <begin position="195"/>
        <end position="207"/>
    </location>
</feature>
<keyword evidence="7" id="KW-0524">Neurogenesis</keyword>
<feature type="region of interest" description="Disordered" evidence="12">
    <location>
        <begin position="62"/>
        <end position="123"/>
    </location>
</feature>
<evidence type="ECO:0000256" key="1">
    <source>
        <dbReference type="ARBA" id="ARBA00004123"/>
    </source>
</evidence>
<accession>A0A7J7QSW0</accession>
<comment type="function">
    <text evidence="10">Tubulin-binding protein that acts as a negative regulator of Notch signaling pathway. Shuttles between the cytoplasm and the nucleus and mediates the nuclear export of RBPJ/RBPSUH, thereby preventing the interaction between RBPJ/RBPSUH and NICD product of Notch proteins (Notch intracellular domain), leading to down-regulate Notch-mediated transcription. May play a role in neurogenesis.</text>
</comment>
<evidence type="ECO:0000256" key="8">
    <source>
        <dbReference type="ARBA" id="ARBA00022976"/>
    </source>
</evidence>
<evidence type="ECO:0000313" key="14">
    <source>
        <dbReference type="Proteomes" id="UP000558488"/>
    </source>
</evidence>
<dbReference type="GO" id="GO:0045746">
    <property type="term" value="P:negative regulation of Notch signaling pathway"/>
    <property type="evidence" value="ECO:0007669"/>
    <property type="project" value="TreeGrafter"/>
</dbReference>
<comment type="caution">
    <text evidence="13">The sequence shown here is derived from an EMBL/GenBank/DDBJ whole genome shotgun (WGS) entry which is preliminary data.</text>
</comment>
<proteinExistence type="inferred from homology"/>
<feature type="compositionally biased region" description="Basic and acidic residues" evidence="12">
    <location>
        <begin position="178"/>
        <end position="187"/>
    </location>
</feature>
<dbReference type="GO" id="GO:0007219">
    <property type="term" value="P:Notch signaling pathway"/>
    <property type="evidence" value="ECO:0007669"/>
    <property type="project" value="UniProtKB-KW"/>
</dbReference>
<evidence type="ECO:0000256" key="9">
    <source>
        <dbReference type="ARBA" id="ARBA00023242"/>
    </source>
</evidence>
<evidence type="ECO:0000256" key="4">
    <source>
        <dbReference type="ARBA" id="ARBA00011667"/>
    </source>
</evidence>
<evidence type="ECO:0000256" key="11">
    <source>
        <dbReference type="ARBA" id="ARBA00031318"/>
    </source>
</evidence>
<protein>
    <recommendedName>
        <fullName evidence="5">RBPJ-interacting and tubulin-associated protein 1</fullName>
    </recommendedName>
    <alternativeName>
        <fullName evidence="11">RBPJ-interacting and tubulin-associated protein</fullName>
    </alternativeName>
</protein>
<comment type="subcellular location">
    <subcellularLocation>
        <location evidence="2">Cytoplasm</location>
    </subcellularLocation>
    <subcellularLocation>
        <location evidence="1">Nucleus</location>
    </subcellularLocation>
</comment>
<sequence>MVKELWRHGLLGSACLRSPGTTGSMRTPVERAVGGMQTLRPQHRCRGGYQVKARASYVDETLFGSPSGPRPAPPDFDPPWVEEADRTKGVGRAAPRASGANGSCGTPSSRGSTPTLTPRKKNKYRLISHTPSYCDESLFGSRPVGACWEAPWMVKGGASKLHTLFWTPPATPRGHPPHPRETPERTVHPSAPTKTEPREGSEAEKVSKVGLDPPRSPRRERAHSLTHLSAPSTGRPPTGGPHASGPRVPRPSPSGVTFRSPLVTPRARAVSASVPATCQRGGATPRPKPPWK</sequence>
<evidence type="ECO:0000256" key="6">
    <source>
        <dbReference type="ARBA" id="ARBA00022490"/>
    </source>
</evidence>
<dbReference type="EMBL" id="JACAGB010000169">
    <property type="protein sequence ID" value="KAF6266972.1"/>
    <property type="molecule type" value="Genomic_DNA"/>
</dbReference>
<dbReference type="GO" id="GO:0051168">
    <property type="term" value="P:nuclear export"/>
    <property type="evidence" value="ECO:0007669"/>
    <property type="project" value="InterPro"/>
</dbReference>
<dbReference type="PANTHER" id="PTHR34917">
    <property type="entry name" value="RBPJ-INTERACTING AND TUBULIN-ASSOCIATED PROTEIN 1"/>
    <property type="match status" value="1"/>
</dbReference>
<reference evidence="13 14" key="1">
    <citation type="journal article" date="2020" name="Nature">
        <title>Six reference-quality genomes reveal evolution of bat adaptations.</title>
        <authorList>
            <person name="Jebb D."/>
            <person name="Huang Z."/>
            <person name="Pippel M."/>
            <person name="Hughes G.M."/>
            <person name="Lavrichenko K."/>
            <person name="Devanna P."/>
            <person name="Winkler S."/>
            <person name="Jermiin L.S."/>
            <person name="Skirmuntt E.C."/>
            <person name="Katzourakis A."/>
            <person name="Burkitt-Gray L."/>
            <person name="Ray D.A."/>
            <person name="Sullivan K.A.M."/>
            <person name="Roscito J.G."/>
            <person name="Kirilenko B.M."/>
            <person name="Davalos L.M."/>
            <person name="Corthals A.P."/>
            <person name="Power M.L."/>
            <person name="Jones G."/>
            <person name="Ransome R.D."/>
            <person name="Dechmann D.K.N."/>
            <person name="Locatelli A.G."/>
            <person name="Puechmaille S.J."/>
            <person name="Fedrigo O."/>
            <person name="Jarvis E.D."/>
            <person name="Hiller M."/>
            <person name="Vernes S.C."/>
            <person name="Myers E.W."/>
            <person name="Teeling E.C."/>
        </authorList>
    </citation>
    <scope>NUCLEOTIDE SEQUENCE [LARGE SCALE GENOMIC DNA]</scope>
    <source>
        <strain evidence="13">MPipKuh1</strain>
        <tissue evidence="13">Flight muscle</tissue>
    </source>
</reference>